<reference evidence="5" key="1">
    <citation type="submission" date="2020-08" db="EMBL/GenBank/DDBJ databases">
        <title>Plant Genome Project.</title>
        <authorList>
            <person name="Zhang R.-G."/>
        </authorList>
    </citation>
    <scope>NUCLEOTIDE SEQUENCE</scope>
    <source>
        <strain evidence="5">WSP0</strain>
        <tissue evidence="5">Leaf</tissue>
    </source>
</reference>
<dbReference type="InterPro" id="IPR013783">
    <property type="entry name" value="Ig-like_fold"/>
</dbReference>
<dbReference type="PANTHER" id="PTHR32208:SF21">
    <property type="entry name" value="LOW QUALITY PROTEIN: ALDEHYDE OXIDASE GLOX-LIKE"/>
    <property type="match status" value="1"/>
</dbReference>
<proteinExistence type="predicted"/>
<evidence type="ECO:0008006" key="7">
    <source>
        <dbReference type="Google" id="ProtNLM"/>
    </source>
</evidence>
<dbReference type="InterPro" id="IPR037293">
    <property type="entry name" value="Gal_Oxidase_central_sf"/>
</dbReference>
<dbReference type="InterPro" id="IPR011043">
    <property type="entry name" value="Gal_Oxase/kelch_b-propeller"/>
</dbReference>
<dbReference type="InterPro" id="IPR015202">
    <property type="entry name" value="GO-like_E_set"/>
</dbReference>
<evidence type="ECO:0000313" key="6">
    <source>
        <dbReference type="Proteomes" id="UP000823749"/>
    </source>
</evidence>
<name>A0AAV6KDE1_9ERIC</name>
<feature type="chain" id="PRO_5043775661" description="Galactose oxidase" evidence="2">
    <location>
        <begin position="24"/>
        <end position="534"/>
    </location>
</feature>
<feature type="domain" description="Galactose oxidase-like Early set" evidence="4">
    <location>
        <begin position="432"/>
        <end position="531"/>
    </location>
</feature>
<evidence type="ECO:0000259" key="3">
    <source>
        <dbReference type="Pfam" id="PF07250"/>
    </source>
</evidence>
<feature type="signal peptide" evidence="2">
    <location>
        <begin position="1"/>
        <end position="23"/>
    </location>
</feature>
<dbReference type="SUPFAM" id="SSF50965">
    <property type="entry name" value="Galactose oxidase, central domain"/>
    <property type="match status" value="1"/>
</dbReference>
<dbReference type="InterPro" id="IPR014756">
    <property type="entry name" value="Ig_E-set"/>
</dbReference>
<gene>
    <name evidence="5" type="ORF">RHGRI_015332</name>
</gene>
<evidence type="ECO:0000259" key="4">
    <source>
        <dbReference type="Pfam" id="PF09118"/>
    </source>
</evidence>
<dbReference type="Gene3D" id="2.130.10.80">
    <property type="entry name" value="Galactose oxidase/kelch, beta-propeller"/>
    <property type="match status" value="1"/>
</dbReference>
<keyword evidence="1 2" id="KW-0732">Signal</keyword>
<keyword evidence="6" id="KW-1185">Reference proteome</keyword>
<dbReference type="SUPFAM" id="SSF81296">
    <property type="entry name" value="E set domains"/>
    <property type="match status" value="1"/>
</dbReference>
<dbReference type="Pfam" id="PF07250">
    <property type="entry name" value="Glyoxal_oxid_N"/>
    <property type="match status" value="1"/>
</dbReference>
<dbReference type="EMBL" id="JACTNZ010000005">
    <property type="protein sequence ID" value="KAG5550334.1"/>
    <property type="molecule type" value="Genomic_DNA"/>
</dbReference>
<protein>
    <recommendedName>
        <fullName evidence="7">Galactose oxidase</fullName>
    </recommendedName>
</protein>
<dbReference type="AlphaFoldDB" id="A0AAV6KDE1"/>
<accession>A0AAV6KDE1</accession>
<sequence length="534" mass="57691">MAAPIFLCLQFLCLAFTIIPTSAQDLGTWATLVENAGISSMHTAVTPYNNVILLDRTDIGASELKLPDGTCRSDANDQSLQYDCYAHSAVLDLYTNTIRPLEILTDTWCSSGQYLPDGTLLHTGGFNDGAQKFRTFTPCAADSNCNWVELENIELYNGRWYATNQILPDGTIIIIGGISVNTLEFYPQKSGGAVNFPFLGQAADDQGDNLYPYVHLLPQGNLFIFDDTQAVLYDYNANAIVTTYPQLPGGPRNYPSAGSSVMLALEGDYSTAEIVICGGSQLNAYQNQTIYEPAQGTCGRIVATDFDSDWEMDTMPLVRNMGDMVMLPTREVIIVNGAQAGSQGFGLATSPCLTPVLYQPDLALGSRFTELTPGTIPRLYHSTANLLPDGRILLAGSNTHYYYTYTGQYPTELAIEAFSPGYLAPDNANYQPVVVKAPTTVGYGVSFEVTITVPTLVGDTVEVNLVSAPFTTHSFSQGQRLVNLAITGPKPVGTKYKIGCTSPPSGNVAPPSYYMLFVVNNGVPSIASWIQLTS</sequence>
<organism evidence="5 6">
    <name type="scientific">Rhododendron griersonianum</name>
    <dbReference type="NCBI Taxonomy" id="479676"/>
    <lineage>
        <taxon>Eukaryota</taxon>
        <taxon>Viridiplantae</taxon>
        <taxon>Streptophyta</taxon>
        <taxon>Embryophyta</taxon>
        <taxon>Tracheophyta</taxon>
        <taxon>Spermatophyta</taxon>
        <taxon>Magnoliopsida</taxon>
        <taxon>eudicotyledons</taxon>
        <taxon>Gunneridae</taxon>
        <taxon>Pentapetalae</taxon>
        <taxon>asterids</taxon>
        <taxon>Ericales</taxon>
        <taxon>Ericaceae</taxon>
        <taxon>Ericoideae</taxon>
        <taxon>Rhodoreae</taxon>
        <taxon>Rhododendron</taxon>
    </lineage>
</organism>
<dbReference type="CDD" id="cd02851">
    <property type="entry name" value="E_set_GO_C"/>
    <property type="match status" value="1"/>
</dbReference>
<dbReference type="PANTHER" id="PTHR32208">
    <property type="entry name" value="SECRETED PROTEIN-RELATED"/>
    <property type="match status" value="1"/>
</dbReference>
<dbReference type="Gene3D" id="2.60.40.10">
    <property type="entry name" value="Immunoglobulins"/>
    <property type="match status" value="1"/>
</dbReference>
<evidence type="ECO:0000256" key="1">
    <source>
        <dbReference type="ARBA" id="ARBA00022729"/>
    </source>
</evidence>
<evidence type="ECO:0000313" key="5">
    <source>
        <dbReference type="EMBL" id="KAG5550334.1"/>
    </source>
</evidence>
<dbReference type="Pfam" id="PF09118">
    <property type="entry name" value="GO-like_E_set"/>
    <property type="match status" value="1"/>
</dbReference>
<dbReference type="Proteomes" id="UP000823749">
    <property type="component" value="Chromosome 5"/>
</dbReference>
<feature type="domain" description="Glyoxal oxidase N-terminal" evidence="3">
    <location>
        <begin position="41"/>
        <end position="422"/>
    </location>
</feature>
<dbReference type="InterPro" id="IPR009880">
    <property type="entry name" value="Glyoxal_oxidase_N"/>
</dbReference>
<comment type="caution">
    <text evidence="5">The sequence shown here is derived from an EMBL/GenBank/DDBJ whole genome shotgun (WGS) entry which is preliminary data.</text>
</comment>
<evidence type="ECO:0000256" key="2">
    <source>
        <dbReference type="SAM" id="SignalP"/>
    </source>
</evidence>